<gene>
    <name evidence="1" type="ORF">ACOLOM_LOCUS13372</name>
</gene>
<dbReference type="EMBL" id="CAJVPT010060887">
    <property type="protein sequence ID" value="CAG8764451.1"/>
    <property type="molecule type" value="Genomic_DNA"/>
</dbReference>
<evidence type="ECO:0000313" key="2">
    <source>
        <dbReference type="Proteomes" id="UP000789525"/>
    </source>
</evidence>
<organism evidence="1 2">
    <name type="scientific">Acaulospora colombiana</name>
    <dbReference type="NCBI Taxonomy" id="27376"/>
    <lineage>
        <taxon>Eukaryota</taxon>
        <taxon>Fungi</taxon>
        <taxon>Fungi incertae sedis</taxon>
        <taxon>Mucoromycota</taxon>
        <taxon>Glomeromycotina</taxon>
        <taxon>Glomeromycetes</taxon>
        <taxon>Diversisporales</taxon>
        <taxon>Acaulosporaceae</taxon>
        <taxon>Acaulospora</taxon>
    </lineage>
</organism>
<reference evidence="1" key="1">
    <citation type="submission" date="2021-06" db="EMBL/GenBank/DDBJ databases">
        <authorList>
            <person name="Kallberg Y."/>
            <person name="Tangrot J."/>
            <person name="Rosling A."/>
        </authorList>
    </citation>
    <scope>NUCLEOTIDE SEQUENCE</scope>
    <source>
        <strain evidence="1">CL356</strain>
    </source>
</reference>
<sequence>LLEHKNNLSKVSKERQVAKDQAELLAKSTEGPRVQRADITRITAHLKELRQDAERLRKSNDNARTRIAALRTQLATRRSNLLTARSISTLSSNDKSTRSTVQFPESTSTWDASLDDVTYQLTQTRKSLVEELLEAFDLAETDVSLGRSRQQNVQGPTVGVSAWNASAFGRQASKLGSELFLRPPLMAPKRLVAQPVMKWTISGLSVPLPAELNRLVENGITAS</sequence>
<accession>A0ACA9QTE9</accession>
<name>A0ACA9QTE9_9GLOM</name>
<proteinExistence type="predicted"/>
<protein>
    <submittedName>
        <fullName evidence="1">6090_t:CDS:1</fullName>
    </submittedName>
</protein>
<comment type="caution">
    <text evidence="1">The sequence shown here is derived from an EMBL/GenBank/DDBJ whole genome shotgun (WGS) entry which is preliminary data.</text>
</comment>
<keyword evidence="2" id="KW-1185">Reference proteome</keyword>
<feature type="non-terminal residue" evidence="1">
    <location>
        <position position="223"/>
    </location>
</feature>
<evidence type="ECO:0000313" key="1">
    <source>
        <dbReference type="EMBL" id="CAG8764451.1"/>
    </source>
</evidence>
<dbReference type="Proteomes" id="UP000789525">
    <property type="component" value="Unassembled WGS sequence"/>
</dbReference>
<feature type="non-terminal residue" evidence="1">
    <location>
        <position position="1"/>
    </location>
</feature>